<dbReference type="Proteomes" id="UP000516117">
    <property type="component" value="Chromosome"/>
</dbReference>
<feature type="transmembrane region" description="Helical" evidence="1">
    <location>
        <begin position="78"/>
        <end position="97"/>
    </location>
</feature>
<evidence type="ECO:0000256" key="1">
    <source>
        <dbReference type="SAM" id="Phobius"/>
    </source>
</evidence>
<gene>
    <name evidence="2" type="ORF">H9L22_05410</name>
</gene>
<evidence type="ECO:0000313" key="2">
    <source>
        <dbReference type="EMBL" id="QNP56799.1"/>
    </source>
</evidence>
<dbReference type="Pfam" id="PF04854">
    <property type="entry name" value="DUF624"/>
    <property type="match status" value="1"/>
</dbReference>
<dbReference type="EMBL" id="CP060789">
    <property type="protein sequence ID" value="QNP56799.1"/>
    <property type="molecule type" value="Genomic_DNA"/>
</dbReference>
<reference evidence="2 3" key="1">
    <citation type="submission" date="2020-08" db="EMBL/GenBank/DDBJ databases">
        <title>Genome sequence of Tessaracoccus defluvii JCM 17540T.</title>
        <authorList>
            <person name="Hyun D.-W."/>
            <person name="Bae J.-W."/>
        </authorList>
    </citation>
    <scope>NUCLEOTIDE SEQUENCE [LARGE SCALE GENOMIC DNA]</scope>
    <source>
        <strain evidence="2 3">JCM 17540</strain>
    </source>
</reference>
<dbReference type="AlphaFoldDB" id="A0A7H0H8D3"/>
<keyword evidence="3" id="KW-1185">Reference proteome</keyword>
<dbReference type="KEGG" id="tdf:H9L22_05410"/>
<accession>A0A7H0H8D3</accession>
<dbReference type="RefSeq" id="WP_187721898.1">
    <property type="nucleotide sequence ID" value="NZ_BAABBL010000002.1"/>
</dbReference>
<feature type="transmembrane region" description="Helical" evidence="1">
    <location>
        <begin position="103"/>
        <end position="121"/>
    </location>
</feature>
<feature type="transmembrane region" description="Helical" evidence="1">
    <location>
        <begin position="20"/>
        <end position="43"/>
    </location>
</feature>
<name>A0A7H0H8D3_9ACTN</name>
<keyword evidence="1" id="KW-0812">Transmembrane</keyword>
<evidence type="ECO:0000313" key="3">
    <source>
        <dbReference type="Proteomes" id="UP000516117"/>
    </source>
</evidence>
<organism evidence="2 3">
    <name type="scientific">Tessaracoccus defluvii</name>
    <dbReference type="NCBI Taxonomy" id="1285901"/>
    <lineage>
        <taxon>Bacteria</taxon>
        <taxon>Bacillati</taxon>
        <taxon>Actinomycetota</taxon>
        <taxon>Actinomycetes</taxon>
        <taxon>Propionibacteriales</taxon>
        <taxon>Propionibacteriaceae</taxon>
        <taxon>Tessaracoccus</taxon>
    </lineage>
</organism>
<dbReference type="InterPro" id="IPR006938">
    <property type="entry name" value="DUF624"/>
</dbReference>
<keyword evidence="1" id="KW-0472">Membrane</keyword>
<keyword evidence="1" id="KW-1133">Transmembrane helix</keyword>
<feature type="transmembrane region" description="Helical" evidence="1">
    <location>
        <begin position="142"/>
        <end position="167"/>
    </location>
</feature>
<sequence>MIQGLFDRVAPLWRAAETLGAIIVVNLLLTLTALPVLTFGAGLTATYDTSRRLQGEDDRGATRIFLASLRSNLGRATALWALVAPVGAAIVASWIFLPVPELAVLKTLFTLVFVLVFPYVWTVQARFENTVLRTLRNAVVIALARLPYTLGIAVIHLGIGAIIVATWNLLPQFLAFLLLLGYPLVVFGVTPMMERALAPYVSAGQADTPGEPQD</sequence>
<protein>
    <submittedName>
        <fullName evidence="2">DUF624 domain-containing protein</fullName>
    </submittedName>
</protein>
<feature type="transmembrane region" description="Helical" evidence="1">
    <location>
        <begin position="173"/>
        <end position="190"/>
    </location>
</feature>
<proteinExistence type="predicted"/>